<dbReference type="GO" id="GO:0004674">
    <property type="term" value="F:protein serine/threonine kinase activity"/>
    <property type="evidence" value="ECO:0007669"/>
    <property type="project" value="UniProtKB-EC"/>
</dbReference>
<evidence type="ECO:0000256" key="4">
    <source>
        <dbReference type="SAM" id="Coils"/>
    </source>
</evidence>
<dbReference type="PROSITE" id="PS50082">
    <property type="entry name" value="WD_REPEATS_2"/>
    <property type="match status" value="2"/>
</dbReference>
<dbReference type="PROSITE" id="PS50294">
    <property type="entry name" value="WD_REPEATS_REGION"/>
    <property type="match status" value="1"/>
</dbReference>
<dbReference type="InterPro" id="IPR019775">
    <property type="entry name" value="WD40_repeat_CS"/>
</dbReference>
<keyword evidence="9" id="KW-1185">Reference proteome</keyword>
<dbReference type="PROSITE" id="PS00678">
    <property type="entry name" value="WD_REPEATS_1"/>
    <property type="match status" value="2"/>
</dbReference>
<dbReference type="EMBL" id="CP042912">
    <property type="protein sequence ID" value="QEG24261.1"/>
    <property type="molecule type" value="Genomic_DNA"/>
</dbReference>
<dbReference type="Pfam" id="PF00069">
    <property type="entry name" value="Pkinase"/>
    <property type="match status" value="1"/>
</dbReference>
<dbReference type="InterPro" id="IPR011009">
    <property type="entry name" value="Kinase-like_dom_sf"/>
</dbReference>
<dbReference type="RefSeq" id="WP_075083542.1">
    <property type="nucleotide sequence ID" value="NZ_CP042912.1"/>
</dbReference>
<evidence type="ECO:0000256" key="2">
    <source>
        <dbReference type="ARBA" id="ARBA00022737"/>
    </source>
</evidence>
<feature type="region of interest" description="Disordered" evidence="5">
    <location>
        <begin position="66"/>
        <end position="88"/>
    </location>
</feature>
<dbReference type="PANTHER" id="PTHR19879">
    <property type="entry name" value="TRANSCRIPTION INITIATION FACTOR TFIID"/>
    <property type="match status" value="1"/>
</dbReference>
<keyword evidence="8" id="KW-0808">Transferase</keyword>
<dbReference type="SUPFAM" id="SSF50998">
    <property type="entry name" value="Quinoprotein alcohol dehydrogenase-like"/>
    <property type="match status" value="1"/>
</dbReference>
<dbReference type="Gene3D" id="1.10.510.10">
    <property type="entry name" value="Transferase(Phosphotransferase) domain 1"/>
    <property type="match status" value="1"/>
</dbReference>
<keyword evidence="4" id="KW-0175">Coiled coil</keyword>
<dbReference type="PROSITE" id="PS50011">
    <property type="entry name" value="PROTEIN_KINASE_DOM"/>
    <property type="match status" value="1"/>
</dbReference>
<dbReference type="Gene3D" id="3.30.200.20">
    <property type="entry name" value="Phosphorylase Kinase, domain 1"/>
    <property type="match status" value="1"/>
</dbReference>
<reference evidence="8 9" key="1">
    <citation type="submission" date="2019-08" db="EMBL/GenBank/DDBJ databases">
        <title>Deep-cultivation of Planctomycetes and their phenomic and genomic characterization uncovers novel biology.</title>
        <authorList>
            <person name="Wiegand S."/>
            <person name="Jogler M."/>
            <person name="Boedeker C."/>
            <person name="Pinto D."/>
            <person name="Vollmers J."/>
            <person name="Rivas-Marin E."/>
            <person name="Kohn T."/>
            <person name="Peeters S.H."/>
            <person name="Heuer A."/>
            <person name="Rast P."/>
            <person name="Oberbeckmann S."/>
            <person name="Bunk B."/>
            <person name="Jeske O."/>
            <person name="Meyerdierks A."/>
            <person name="Storesund J.E."/>
            <person name="Kallscheuer N."/>
            <person name="Luecker S."/>
            <person name="Lage O.M."/>
            <person name="Pohl T."/>
            <person name="Merkel B.J."/>
            <person name="Hornburger P."/>
            <person name="Mueller R.-W."/>
            <person name="Bruemmer F."/>
            <person name="Labrenz M."/>
            <person name="Spormann A.M."/>
            <person name="Op den Camp H."/>
            <person name="Overmann J."/>
            <person name="Amann R."/>
            <person name="Jetten M.S.M."/>
            <person name="Mascher T."/>
            <person name="Medema M.H."/>
            <person name="Devos D.P."/>
            <person name="Kaster A.-K."/>
            <person name="Ovreas L."/>
            <person name="Rohde M."/>
            <person name="Galperin M.Y."/>
            <person name="Jogler C."/>
        </authorList>
    </citation>
    <scope>NUCLEOTIDE SEQUENCE [LARGE SCALE GENOMIC DNA]</scope>
    <source>
        <strain evidence="8 9">FC18</strain>
    </source>
</reference>
<dbReference type="GO" id="GO:0005524">
    <property type="term" value="F:ATP binding"/>
    <property type="evidence" value="ECO:0007669"/>
    <property type="project" value="InterPro"/>
</dbReference>
<evidence type="ECO:0000256" key="1">
    <source>
        <dbReference type="ARBA" id="ARBA00022574"/>
    </source>
</evidence>
<evidence type="ECO:0000313" key="9">
    <source>
        <dbReference type="Proteomes" id="UP000322214"/>
    </source>
</evidence>
<dbReference type="EC" id="2.7.11.1" evidence="8"/>
<sequence>MSENEELDLDALVKTAGSFSRDRFAQFMQLIPPATRKVVLKRLADRHASTSTTDDATGRFDAALPPTVIVEPESENKASEDRTTKRDRVSDDVSMVKLHARGAVGEVFVAFDKKLSRELALKRIRPELPPSDRRVQRFIREAEITANLQHPGIVPIYDLVVSPDKVHYTMPLVCGSTLSDLIKQTHEKFGDRTDPVEWMSAFRPLLTRFIAVCNAIDYAHSENVLHRDLKPDNIMVGTQGQTLILDWGCAKKIDDSETSDESQPQIQDIELAKILGVEPQNRMTVAGSVMGTIAFMSPEQASGDPSRVGTHSDIFGLGATLFNLLTNEVAYENVETDDSSIDKALEEVQQGKHLRVEEIDSRVPAPIAAICLKAMAYDPEKRYASAGDFGRDIDHFLAGEPVSAYREPLIDRAARFIKRHRTAFTTLLGTLLVGFLSLALVTLIVDRQRATLADKNNELASLNDELAAVNERLTNSIEAEKELVTSATVRELQSKQQLYATEMLLASEASSEPGGIGRMRQLVDRWRGPEMSDFRGWEWRHLDALGNSEYWKTDLESTVNRIFTTRDSPIVRVFDADKSLVFNLDIETKKVIGRIRLPRNTTSLDFNRDQSVAAVGLADGSVQILKLNQKGSKPVEFKTLKSTIADIRWNIGGDYLAACDVSGNVAVWQWYERKLKFTDTGVLKQAGKQLLHWSYDGHKLYWTTSSEIFEWGTSDGKKKQIVRDGWIVSPCSSHEGKLLAWVGPGNTIVIHNPESGETKRLSGHQLFVETLHWHPHKHYLLSSSADGSVRIWNADTFKQVRQLLGHGGHVYAASWSSDGSKVASGGLPEDHFHVWDVSNLGSEQDRELKDHPAFAWHPDGDRLAVAEGSNILVEGRQNGSMETLLLKPADSKSPEIYSLAYDDSGQRIACVSAKGRVWTIDAESGEMLKLLDEGSNANLFPRITGKAIQWSPDGKFLAAIGSRGKVRIWDDATGIDIGKKLPSDMDKTLVVCWSPLSDGVSRLAFAGVDNSIFVFDPIEQKVDRTFTQYGWKKGLAWSPDGKQLAVSDRRSINVWNVDSGTRFGTCEGPSSMIRDISWSKSQGRIAALAEDGLICMWNAESLAYCAKFNLHQRIPYSVRWSPNGEHLVSTARNGRLVNQSLSDSNHNSDFPTRKLGTNPSGN</sequence>
<feature type="transmembrane region" description="Helical" evidence="6">
    <location>
        <begin position="422"/>
        <end position="445"/>
    </location>
</feature>
<dbReference type="InterPro" id="IPR015943">
    <property type="entry name" value="WD40/YVTN_repeat-like_dom_sf"/>
</dbReference>
<keyword evidence="8" id="KW-0418">Kinase</keyword>
<feature type="repeat" description="WD" evidence="3">
    <location>
        <begin position="947"/>
        <end position="970"/>
    </location>
</feature>
<dbReference type="AlphaFoldDB" id="A0A5B9PNX4"/>
<dbReference type="InterPro" id="IPR000719">
    <property type="entry name" value="Prot_kinase_dom"/>
</dbReference>
<organism evidence="8 9">
    <name type="scientific">Mariniblastus fucicola</name>
    <dbReference type="NCBI Taxonomy" id="980251"/>
    <lineage>
        <taxon>Bacteria</taxon>
        <taxon>Pseudomonadati</taxon>
        <taxon>Planctomycetota</taxon>
        <taxon>Planctomycetia</taxon>
        <taxon>Pirellulales</taxon>
        <taxon>Pirellulaceae</taxon>
        <taxon>Mariniblastus</taxon>
    </lineage>
</organism>
<dbReference type="SUPFAM" id="SSF50969">
    <property type="entry name" value="YVTN repeat-like/Quinoprotein amine dehydrogenase"/>
    <property type="match status" value="1"/>
</dbReference>
<feature type="coiled-coil region" evidence="4">
    <location>
        <begin position="445"/>
        <end position="483"/>
    </location>
</feature>
<dbReference type="InterPro" id="IPR011044">
    <property type="entry name" value="Quino_amine_DH_bsu"/>
</dbReference>
<dbReference type="SUPFAM" id="SSF56112">
    <property type="entry name" value="Protein kinase-like (PK-like)"/>
    <property type="match status" value="1"/>
</dbReference>
<protein>
    <submittedName>
        <fullName evidence="8">Serine/threonine-protein kinase PknD</fullName>
        <ecNumber evidence="8">2.7.11.1</ecNumber>
    </submittedName>
</protein>
<dbReference type="CDD" id="cd14014">
    <property type="entry name" value="STKc_PknB_like"/>
    <property type="match status" value="1"/>
</dbReference>
<dbReference type="Pfam" id="PF00400">
    <property type="entry name" value="WD40"/>
    <property type="match status" value="3"/>
</dbReference>
<keyword evidence="2" id="KW-0677">Repeat</keyword>
<keyword evidence="6" id="KW-0812">Transmembrane</keyword>
<keyword evidence="1 3" id="KW-0853">WD repeat</keyword>
<dbReference type="OrthoDB" id="414967at2"/>
<evidence type="ECO:0000256" key="6">
    <source>
        <dbReference type="SAM" id="Phobius"/>
    </source>
</evidence>
<keyword evidence="6" id="KW-0472">Membrane</keyword>
<feature type="region of interest" description="Disordered" evidence="5">
    <location>
        <begin position="1139"/>
        <end position="1162"/>
    </location>
</feature>
<feature type="domain" description="Protein kinase" evidence="7">
    <location>
        <begin position="93"/>
        <end position="397"/>
    </location>
</feature>
<evidence type="ECO:0000313" key="8">
    <source>
        <dbReference type="EMBL" id="QEG24261.1"/>
    </source>
</evidence>
<dbReference type="InterPro" id="IPR008271">
    <property type="entry name" value="Ser/Thr_kinase_AS"/>
</dbReference>
<dbReference type="KEGG" id="mff:MFFC18_41790"/>
<accession>A0A5B9PNX4</accession>
<dbReference type="SMART" id="SM00320">
    <property type="entry name" value="WD40"/>
    <property type="match status" value="11"/>
</dbReference>
<dbReference type="SMART" id="SM00220">
    <property type="entry name" value="S_TKc"/>
    <property type="match status" value="1"/>
</dbReference>
<dbReference type="Gene3D" id="2.130.10.10">
    <property type="entry name" value="YVTN repeat-like/Quinoprotein amine dehydrogenase"/>
    <property type="match status" value="3"/>
</dbReference>
<dbReference type="Proteomes" id="UP000322214">
    <property type="component" value="Chromosome"/>
</dbReference>
<dbReference type="PROSITE" id="PS00108">
    <property type="entry name" value="PROTEIN_KINASE_ST"/>
    <property type="match status" value="1"/>
</dbReference>
<evidence type="ECO:0000256" key="5">
    <source>
        <dbReference type="SAM" id="MobiDB-lite"/>
    </source>
</evidence>
<dbReference type="InterPro" id="IPR001680">
    <property type="entry name" value="WD40_rpt"/>
</dbReference>
<dbReference type="STRING" id="980251.GCA_001642875_00755"/>
<keyword evidence="6" id="KW-1133">Transmembrane helix</keyword>
<gene>
    <name evidence="8" type="primary">pknD_4</name>
    <name evidence="8" type="ORF">MFFC18_41790</name>
</gene>
<dbReference type="PANTHER" id="PTHR19879:SF9">
    <property type="entry name" value="TRANSCRIPTION INITIATION FACTOR TFIID SUBUNIT 5"/>
    <property type="match status" value="1"/>
</dbReference>
<proteinExistence type="predicted"/>
<evidence type="ECO:0000256" key="3">
    <source>
        <dbReference type="PROSITE-ProRule" id="PRU00221"/>
    </source>
</evidence>
<evidence type="ECO:0000259" key="7">
    <source>
        <dbReference type="PROSITE" id="PS50011"/>
    </source>
</evidence>
<name>A0A5B9PNX4_9BACT</name>
<dbReference type="InterPro" id="IPR011047">
    <property type="entry name" value="Quinoprotein_ADH-like_sf"/>
</dbReference>
<feature type="compositionally biased region" description="Basic and acidic residues" evidence="5">
    <location>
        <begin position="74"/>
        <end position="88"/>
    </location>
</feature>
<feature type="repeat" description="WD" evidence="3">
    <location>
        <begin position="761"/>
        <end position="802"/>
    </location>
</feature>